<keyword evidence="2" id="KW-0418">Kinase</keyword>
<dbReference type="InterPro" id="IPR011009">
    <property type="entry name" value="Kinase-like_dom_sf"/>
</dbReference>
<dbReference type="InterPro" id="IPR051681">
    <property type="entry name" value="Ser/Thr_Kinases-Pseudokinases"/>
</dbReference>
<dbReference type="PANTHER" id="PTHR44329">
    <property type="entry name" value="SERINE/THREONINE-PROTEIN KINASE TNNI3K-RELATED"/>
    <property type="match status" value="1"/>
</dbReference>
<dbReference type="InterPro" id="IPR000719">
    <property type="entry name" value="Prot_kinase_dom"/>
</dbReference>
<name>A0AAD6V4X1_9AGAR</name>
<evidence type="ECO:0000313" key="3">
    <source>
        <dbReference type="Proteomes" id="UP001219525"/>
    </source>
</evidence>
<dbReference type="PROSITE" id="PS00109">
    <property type="entry name" value="PROTEIN_KINASE_TYR"/>
    <property type="match status" value="1"/>
</dbReference>
<dbReference type="EMBL" id="JARJCW010000055">
    <property type="protein sequence ID" value="KAJ7202380.1"/>
    <property type="molecule type" value="Genomic_DNA"/>
</dbReference>
<protein>
    <submittedName>
        <fullName evidence="2">Kinase-like domain-containing protein</fullName>
    </submittedName>
</protein>
<feature type="domain" description="Protein kinase" evidence="1">
    <location>
        <begin position="182"/>
        <end position="449"/>
    </location>
</feature>
<proteinExistence type="predicted"/>
<dbReference type="InterPro" id="IPR008266">
    <property type="entry name" value="Tyr_kinase_AS"/>
</dbReference>
<dbReference type="InterPro" id="IPR001245">
    <property type="entry name" value="Ser-Thr/Tyr_kinase_cat_dom"/>
</dbReference>
<reference evidence="2" key="1">
    <citation type="submission" date="2023-03" db="EMBL/GenBank/DDBJ databases">
        <title>Massive genome expansion in bonnet fungi (Mycena s.s.) driven by repeated elements and novel gene families across ecological guilds.</title>
        <authorList>
            <consortium name="Lawrence Berkeley National Laboratory"/>
            <person name="Harder C.B."/>
            <person name="Miyauchi S."/>
            <person name="Viragh M."/>
            <person name="Kuo A."/>
            <person name="Thoen E."/>
            <person name="Andreopoulos B."/>
            <person name="Lu D."/>
            <person name="Skrede I."/>
            <person name="Drula E."/>
            <person name="Henrissat B."/>
            <person name="Morin E."/>
            <person name="Kohler A."/>
            <person name="Barry K."/>
            <person name="LaButti K."/>
            <person name="Morin E."/>
            <person name="Salamov A."/>
            <person name="Lipzen A."/>
            <person name="Mereny Z."/>
            <person name="Hegedus B."/>
            <person name="Baldrian P."/>
            <person name="Stursova M."/>
            <person name="Weitz H."/>
            <person name="Taylor A."/>
            <person name="Grigoriev I.V."/>
            <person name="Nagy L.G."/>
            <person name="Martin F."/>
            <person name="Kauserud H."/>
        </authorList>
    </citation>
    <scope>NUCLEOTIDE SEQUENCE</scope>
    <source>
        <strain evidence="2">9144</strain>
    </source>
</reference>
<keyword evidence="3" id="KW-1185">Reference proteome</keyword>
<dbReference type="GO" id="GO:0005524">
    <property type="term" value="F:ATP binding"/>
    <property type="evidence" value="ECO:0007669"/>
    <property type="project" value="InterPro"/>
</dbReference>
<organism evidence="2 3">
    <name type="scientific">Mycena pura</name>
    <dbReference type="NCBI Taxonomy" id="153505"/>
    <lineage>
        <taxon>Eukaryota</taxon>
        <taxon>Fungi</taxon>
        <taxon>Dikarya</taxon>
        <taxon>Basidiomycota</taxon>
        <taxon>Agaricomycotina</taxon>
        <taxon>Agaricomycetes</taxon>
        <taxon>Agaricomycetidae</taxon>
        <taxon>Agaricales</taxon>
        <taxon>Marasmiineae</taxon>
        <taxon>Mycenaceae</taxon>
        <taxon>Mycena</taxon>
    </lineage>
</organism>
<evidence type="ECO:0000313" key="2">
    <source>
        <dbReference type="EMBL" id="KAJ7202380.1"/>
    </source>
</evidence>
<accession>A0AAD6V4X1</accession>
<gene>
    <name evidence="2" type="ORF">GGX14DRAFT_523971</name>
</gene>
<dbReference type="Gene3D" id="1.10.510.10">
    <property type="entry name" value="Transferase(Phosphotransferase) domain 1"/>
    <property type="match status" value="1"/>
</dbReference>
<dbReference type="GO" id="GO:0004674">
    <property type="term" value="F:protein serine/threonine kinase activity"/>
    <property type="evidence" value="ECO:0007669"/>
    <property type="project" value="TreeGrafter"/>
</dbReference>
<evidence type="ECO:0000259" key="1">
    <source>
        <dbReference type="PROSITE" id="PS50011"/>
    </source>
</evidence>
<comment type="caution">
    <text evidence="2">The sequence shown here is derived from an EMBL/GenBank/DDBJ whole genome shotgun (WGS) entry which is preliminary data.</text>
</comment>
<dbReference type="Pfam" id="PF07714">
    <property type="entry name" value="PK_Tyr_Ser-Thr"/>
    <property type="match status" value="1"/>
</dbReference>
<dbReference type="PROSITE" id="PS50011">
    <property type="entry name" value="PROTEIN_KINASE_DOM"/>
    <property type="match status" value="1"/>
</dbReference>
<dbReference type="Proteomes" id="UP001219525">
    <property type="component" value="Unassembled WGS sequence"/>
</dbReference>
<keyword evidence="2" id="KW-0808">Transferase</keyword>
<dbReference type="PANTHER" id="PTHR44329:SF214">
    <property type="entry name" value="PROTEIN KINASE DOMAIN-CONTAINING PROTEIN"/>
    <property type="match status" value="1"/>
</dbReference>
<sequence>MSMNLKDSLDDRLTDFDDEDSPLGFRHRSVQHYVYDAVAEQMQQRLGDGYRPQPQFYQAGDPGIVPFYALGHIISLLASWARRRLLVSQAAPSFELGEVLEDLDVQIPTYLTRILESRDARRAVVALQGRDAHSFLDAVQDVLDRGSLPDAKYNAMARRLRRKLVEARDQLPAALFISGVSDPDQHPTFRGGFGDVYRASFAGKRVALKRIRTFTADSTANQIRLKFCREALVWQGLRHRFILPLLGIDRHTFKPSFCMVSPWMKYGTVLKYLADRGRGDVSRLLHEIAQGLDYLHSMNIVHGDLRGTNILISDDHSARLSDFGLTSTIGDGAEDTTAGALTSSNHAGSVRWFAPELIHPTAFGCQRFARTRETDVYAFGCVCLELHTGSPPFADVTPDTAAMFKVIQGDRPQRPVNMTDTVWDLVAAAWASDFRLRPKVPEIIRTFGS</sequence>
<dbReference type="AlphaFoldDB" id="A0AAD6V4X1"/>
<dbReference type="SUPFAM" id="SSF56112">
    <property type="entry name" value="Protein kinase-like (PK-like)"/>
    <property type="match status" value="1"/>
</dbReference>